<keyword evidence="3" id="KW-1185">Reference proteome</keyword>
<dbReference type="Proteomes" id="UP000641932">
    <property type="component" value="Unassembled WGS sequence"/>
</dbReference>
<feature type="region of interest" description="Disordered" evidence="1">
    <location>
        <begin position="24"/>
        <end position="47"/>
    </location>
</feature>
<reference evidence="2" key="1">
    <citation type="journal article" date="2014" name="Int. J. Syst. Evol. Microbiol.">
        <title>Complete genome sequence of Corynebacterium casei LMG S-19264T (=DSM 44701T), isolated from a smear-ripened cheese.</title>
        <authorList>
            <consortium name="US DOE Joint Genome Institute (JGI-PGF)"/>
            <person name="Walter F."/>
            <person name="Albersmeier A."/>
            <person name="Kalinowski J."/>
            <person name="Ruckert C."/>
        </authorList>
    </citation>
    <scope>NUCLEOTIDE SEQUENCE</scope>
    <source>
        <strain evidence="2">CGMCC 4.7201</strain>
    </source>
</reference>
<reference evidence="2" key="2">
    <citation type="submission" date="2020-09" db="EMBL/GenBank/DDBJ databases">
        <authorList>
            <person name="Sun Q."/>
            <person name="Zhou Y."/>
        </authorList>
    </citation>
    <scope>NUCLEOTIDE SEQUENCE</scope>
    <source>
        <strain evidence="2">CGMCC 4.7201</strain>
    </source>
</reference>
<evidence type="ECO:0000313" key="2">
    <source>
        <dbReference type="EMBL" id="GGO85888.1"/>
    </source>
</evidence>
<dbReference type="AlphaFoldDB" id="A0A918DWM0"/>
<evidence type="ECO:0000256" key="1">
    <source>
        <dbReference type="SAM" id="MobiDB-lite"/>
    </source>
</evidence>
<dbReference type="EMBL" id="BMMS01000007">
    <property type="protein sequence ID" value="GGO85888.1"/>
    <property type="molecule type" value="Genomic_DNA"/>
</dbReference>
<dbReference type="RefSeq" id="WP_189131266.1">
    <property type="nucleotide sequence ID" value="NZ_BMMS01000007.1"/>
</dbReference>
<name>A0A918DWM0_9ACTN</name>
<sequence length="247" mass="25525">MAAAATGAALTAAGLAGCAAGEPATRPWTQPKSEAYATNPPTGSPVRDLTAKRALEEAVANTAEASVHVRGSVTDGLGRSYRIDMRFGQSGSGSSGTISAGESTARVLRVGDEVWIKAPYDFWAAVGGSNFAAEYRNKYVKAPVDVVSFKGLIANTYADKLIARLTKGAGAPAKGKEQSDLDGRPAVPLHTKATGGYGGTVWVSADGAPQLLRIETAGTAPISGSIDFVDYGKRYEPVPPRPEQVAD</sequence>
<proteinExistence type="predicted"/>
<gene>
    <name evidence="2" type="ORF">GCM10012280_20720</name>
</gene>
<evidence type="ECO:0008006" key="4">
    <source>
        <dbReference type="Google" id="ProtNLM"/>
    </source>
</evidence>
<protein>
    <recommendedName>
        <fullName evidence="4">Lipoprotein</fullName>
    </recommendedName>
</protein>
<accession>A0A918DWM0</accession>
<comment type="caution">
    <text evidence="2">The sequence shown here is derived from an EMBL/GenBank/DDBJ whole genome shotgun (WGS) entry which is preliminary data.</text>
</comment>
<evidence type="ECO:0000313" key="3">
    <source>
        <dbReference type="Proteomes" id="UP000641932"/>
    </source>
</evidence>
<organism evidence="2 3">
    <name type="scientific">Wenjunlia tyrosinilytica</name>
    <dbReference type="NCBI Taxonomy" id="1544741"/>
    <lineage>
        <taxon>Bacteria</taxon>
        <taxon>Bacillati</taxon>
        <taxon>Actinomycetota</taxon>
        <taxon>Actinomycetes</taxon>
        <taxon>Kitasatosporales</taxon>
        <taxon>Streptomycetaceae</taxon>
        <taxon>Wenjunlia</taxon>
    </lineage>
</organism>